<dbReference type="NCBIfam" id="TIGR00708">
    <property type="entry name" value="cobA"/>
    <property type="match status" value="1"/>
</dbReference>
<comment type="catalytic activity">
    <reaction evidence="7 8">
        <text>2 cob(II)alamin + reduced [electron-transfer flavoprotein] + 2 ATP = 2 adenosylcob(III)alamin + 2 triphosphate + oxidized [electron-transfer flavoprotein] + 3 H(+)</text>
        <dbReference type="Rhea" id="RHEA:28671"/>
        <dbReference type="Rhea" id="RHEA-COMP:10685"/>
        <dbReference type="Rhea" id="RHEA-COMP:10686"/>
        <dbReference type="ChEBI" id="CHEBI:15378"/>
        <dbReference type="ChEBI" id="CHEBI:16304"/>
        <dbReference type="ChEBI" id="CHEBI:18036"/>
        <dbReference type="ChEBI" id="CHEBI:18408"/>
        <dbReference type="ChEBI" id="CHEBI:30616"/>
        <dbReference type="ChEBI" id="CHEBI:57692"/>
        <dbReference type="ChEBI" id="CHEBI:58307"/>
        <dbReference type="EC" id="2.5.1.17"/>
    </reaction>
</comment>
<keyword evidence="8" id="KW-0547">Nucleotide-binding</keyword>
<dbReference type="UniPathway" id="UPA00148">
    <property type="reaction ID" value="UER00233"/>
</dbReference>
<dbReference type="GO" id="GO:0008817">
    <property type="term" value="F:corrinoid adenosyltransferase activity"/>
    <property type="evidence" value="ECO:0007669"/>
    <property type="project" value="UniProtKB-UniRule"/>
</dbReference>
<keyword evidence="8" id="KW-0963">Cytoplasm</keyword>
<dbReference type="Pfam" id="PF12557">
    <property type="entry name" value="Co_AT_N"/>
    <property type="match status" value="1"/>
</dbReference>
<keyword evidence="8 10" id="KW-0808">Transferase</keyword>
<comment type="function">
    <text evidence="5 8">Required for both de novo synthesis of the corrin ring for the assimilation of exogenous corrinoids. Participates in the adenosylation of a variety of incomplete and complete corrinoids.</text>
</comment>
<dbReference type="RefSeq" id="WP_073605333.1">
    <property type="nucleotide sequence ID" value="NZ_FQXZ01000040.1"/>
</dbReference>
<dbReference type="PANTHER" id="PTHR46638:SF1">
    <property type="entry name" value="CORRINOID ADENOSYLTRANSFERASE"/>
    <property type="match status" value="1"/>
</dbReference>
<evidence type="ECO:0000256" key="1">
    <source>
        <dbReference type="ARBA" id="ARBA00005121"/>
    </source>
</evidence>
<evidence type="ECO:0000256" key="7">
    <source>
        <dbReference type="ARBA" id="ARBA00048692"/>
    </source>
</evidence>
<dbReference type="OrthoDB" id="9810309at2"/>
<evidence type="ECO:0000259" key="9">
    <source>
        <dbReference type="Pfam" id="PF12557"/>
    </source>
</evidence>
<comment type="catalytic activity">
    <reaction evidence="6 8">
        <text>2 cob(II)yrinate a,c diamide + reduced [electron-transfer flavoprotein] + 2 ATP = 2 adenosylcob(III)yrinate a,c-diamide + 2 triphosphate + oxidized [electron-transfer flavoprotein] + 3 H(+)</text>
        <dbReference type="Rhea" id="RHEA:11528"/>
        <dbReference type="Rhea" id="RHEA-COMP:10685"/>
        <dbReference type="Rhea" id="RHEA-COMP:10686"/>
        <dbReference type="ChEBI" id="CHEBI:15378"/>
        <dbReference type="ChEBI" id="CHEBI:18036"/>
        <dbReference type="ChEBI" id="CHEBI:30616"/>
        <dbReference type="ChEBI" id="CHEBI:57692"/>
        <dbReference type="ChEBI" id="CHEBI:58307"/>
        <dbReference type="ChEBI" id="CHEBI:58503"/>
        <dbReference type="ChEBI" id="CHEBI:58537"/>
        <dbReference type="EC" id="2.5.1.17"/>
    </reaction>
</comment>
<dbReference type="Pfam" id="PF02572">
    <property type="entry name" value="CobA_CobO_BtuR"/>
    <property type="match status" value="1"/>
</dbReference>
<dbReference type="NCBIfam" id="NF004637">
    <property type="entry name" value="PRK05986.1"/>
    <property type="match status" value="1"/>
</dbReference>
<dbReference type="InterPro" id="IPR003724">
    <property type="entry name" value="CblAdoTrfase_CobA"/>
</dbReference>
<evidence type="ECO:0000256" key="6">
    <source>
        <dbReference type="ARBA" id="ARBA00048555"/>
    </source>
</evidence>
<dbReference type="AlphaFoldDB" id="A0A1M6B6I0"/>
<keyword evidence="8" id="KW-0169">Cobalamin biosynthesis</keyword>
<comment type="pathway">
    <text evidence="1 8">Cofactor biosynthesis; adenosylcobalamin biosynthesis; adenosylcobalamin from cob(II)yrinate a,c-diamide: step 2/7.</text>
</comment>
<dbReference type="GO" id="GO:0005524">
    <property type="term" value="F:ATP binding"/>
    <property type="evidence" value="ECO:0007669"/>
    <property type="project" value="UniProtKB-UniRule"/>
</dbReference>
<evidence type="ECO:0000313" key="10">
    <source>
        <dbReference type="EMBL" id="SHI44257.1"/>
    </source>
</evidence>
<dbReference type="Proteomes" id="UP000184608">
    <property type="component" value="Unassembled WGS sequence"/>
</dbReference>
<evidence type="ECO:0000256" key="4">
    <source>
        <dbReference type="ARBA" id="ARBA00023244"/>
    </source>
</evidence>
<sequence length="199" mass="22226">MTEDKKNRYQARQQRVKEKVDSRIEAAQEEKGILLVITGNGKGKTTSGFGTVARAVGHGLKCGVAQFIKGNWDNGERNLLEQHGVQFHVMATGFTWETQNKETDTIAAQGVWQHCLQMLQDESLNLVLLDELTYMITYGYIELDEVLEALSRRPAMQTVIITGRAAHRELIAAADTVSEVKNVKHAFEAGIKAQRGVDW</sequence>
<accession>A0A1M6B6I0</accession>
<dbReference type="Gene3D" id="3.40.50.300">
    <property type="entry name" value="P-loop containing nucleotide triphosphate hydrolases"/>
    <property type="match status" value="1"/>
</dbReference>
<comment type="subcellular location">
    <subcellularLocation>
        <location evidence="8">Cytoplasm</location>
    </subcellularLocation>
</comment>
<keyword evidence="11" id="KW-1185">Reference proteome</keyword>
<organism evidence="10 11">
    <name type="scientific">Vibrio aerogenes CECT 7868</name>
    <dbReference type="NCBI Taxonomy" id="1216006"/>
    <lineage>
        <taxon>Bacteria</taxon>
        <taxon>Pseudomonadati</taxon>
        <taxon>Pseudomonadota</taxon>
        <taxon>Gammaproteobacteria</taxon>
        <taxon>Vibrionales</taxon>
        <taxon>Vibrionaceae</taxon>
        <taxon>Vibrio</taxon>
    </lineage>
</organism>
<dbReference type="CDD" id="cd00561">
    <property type="entry name" value="CobA_ACA"/>
    <property type="match status" value="1"/>
</dbReference>
<evidence type="ECO:0000256" key="8">
    <source>
        <dbReference type="PIRNR" id="PIRNR015617"/>
    </source>
</evidence>
<evidence type="ECO:0000256" key="5">
    <source>
        <dbReference type="ARBA" id="ARBA00024929"/>
    </source>
</evidence>
<dbReference type="PANTHER" id="PTHR46638">
    <property type="entry name" value="CORRINOID ADENOSYLTRANSFERASE"/>
    <property type="match status" value="1"/>
</dbReference>
<dbReference type="InterPro" id="IPR025826">
    <property type="entry name" value="Co_AT_N_dom"/>
</dbReference>
<evidence type="ECO:0000256" key="3">
    <source>
        <dbReference type="ARBA" id="ARBA00012454"/>
    </source>
</evidence>
<evidence type="ECO:0000256" key="2">
    <source>
        <dbReference type="ARBA" id="ARBA00007487"/>
    </source>
</evidence>
<dbReference type="SUPFAM" id="SSF52540">
    <property type="entry name" value="P-loop containing nucleoside triphosphate hydrolases"/>
    <property type="match status" value="1"/>
</dbReference>
<gene>
    <name evidence="10" type="primary">btuR</name>
    <name evidence="10" type="ORF">VA7868_03721</name>
</gene>
<reference evidence="10 11" key="1">
    <citation type="submission" date="2016-11" db="EMBL/GenBank/DDBJ databases">
        <authorList>
            <person name="Jaros S."/>
            <person name="Januszkiewicz K."/>
            <person name="Wedrychowicz H."/>
        </authorList>
    </citation>
    <scope>NUCLEOTIDE SEQUENCE [LARGE SCALE GENOMIC DNA]</scope>
    <source>
        <strain evidence="10 11">CECT 7868</strain>
    </source>
</reference>
<name>A0A1M6B6I0_9VIBR</name>
<dbReference type="GO" id="GO:0009236">
    <property type="term" value="P:cobalamin biosynthetic process"/>
    <property type="evidence" value="ECO:0007669"/>
    <property type="project" value="UniProtKB-UniRule"/>
</dbReference>
<evidence type="ECO:0000313" key="11">
    <source>
        <dbReference type="Proteomes" id="UP000184608"/>
    </source>
</evidence>
<keyword evidence="4 8" id="KW-0627">Porphyrin biosynthesis</keyword>
<feature type="domain" description="Cob(I)alamin adenosyltransferase N-terminal" evidence="9">
    <location>
        <begin position="1"/>
        <end position="24"/>
    </location>
</feature>
<protein>
    <recommendedName>
        <fullName evidence="3 8">Corrinoid adenosyltransferase</fullName>
        <ecNumber evidence="3 8">2.5.1.17</ecNumber>
    </recommendedName>
    <alternativeName>
        <fullName evidence="8">Cob(II)alamin adenosyltransferase</fullName>
    </alternativeName>
    <alternativeName>
        <fullName evidence="8">Cob(II)yrinic acid a,c-diamide adenosyltransferase</fullName>
    </alternativeName>
</protein>
<dbReference type="EC" id="2.5.1.17" evidence="3 8"/>
<dbReference type="EMBL" id="FQXZ01000040">
    <property type="protein sequence ID" value="SHI44257.1"/>
    <property type="molecule type" value="Genomic_DNA"/>
</dbReference>
<dbReference type="InterPro" id="IPR027417">
    <property type="entry name" value="P-loop_NTPase"/>
</dbReference>
<comment type="similarity">
    <text evidence="2 8">Belongs to the Cob(I)alamin adenosyltransferase family.</text>
</comment>
<keyword evidence="8" id="KW-0067">ATP-binding</keyword>
<dbReference type="GO" id="GO:0006779">
    <property type="term" value="P:porphyrin-containing compound biosynthetic process"/>
    <property type="evidence" value="ECO:0007669"/>
    <property type="project" value="UniProtKB-UniRule"/>
</dbReference>
<dbReference type="STRING" id="1216006.VA7868_03721"/>
<dbReference type="GO" id="GO:0005737">
    <property type="term" value="C:cytoplasm"/>
    <property type="evidence" value="ECO:0007669"/>
    <property type="project" value="UniProtKB-SubCell"/>
</dbReference>
<dbReference type="PIRSF" id="PIRSF015617">
    <property type="entry name" value="Adensltrnsf_CobA"/>
    <property type="match status" value="1"/>
</dbReference>
<proteinExistence type="inferred from homology"/>